<evidence type="ECO:0000313" key="7">
    <source>
        <dbReference type="Proteomes" id="UP000530660"/>
    </source>
</evidence>
<evidence type="ECO:0000256" key="4">
    <source>
        <dbReference type="SAM" id="MobiDB-lite"/>
    </source>
</evidence>
<evidence type="ECO:0000256" key="3">
    <source>
        <dbReference type="ARBA" id="ARBA00023242"/>
    </source>
</evidence>
<accession>A0A7J7IG63</accession>
<dbReference type="InterPro" id="IPR029190">
    <property type="entry name" value="Rrp14/SURF6_C"/>
</dbReference>
<sequence length="243" mass="26801">MSTGLALSADDAYFRHLDEWVWTEIASTIPTAARYGENAKDLGREGTTERSQVGREAFLRTKKAAKRRPSAGLAHKEAAILTSASASDSERMDVTVEPPSSCDAKNENLATGAATSARLASSEHRTSARDEAHGRARVPDAAPLPEKRYTFSRTVEETPPKSAPKRVTTAHVKAARTEEKRAAVEPDETLRACQFEKAITRAAGAKVKDDPRLLQRTLKRQHKERARRAQKWKARLQMQGGCR</sequence>
<dbReference type="GO" id="GO:0003677">
    <property type="term" value="F:DNA binding"/>
    <property type="evidence" value="ECO:0007669"/>
    <property type="project" value="TreeGrafter"/>
</dbReference>
<protein>
    <recommendedName>
        <fullName evidence="5">Ribosomal RNA-processing protein 14/surfeit locus protein 6 C-terminal domain-containing protein</fullName>
    </recommendedName>
</protein>
<comment type="caution">
    <text evidence="6">The sequence shown here is derived from an EMBL/GenBank/DDBJ whole genome shotgun (WGS) entry which is preliminary data.</text>
</comment>
<evidence type="ECO:0000259" key="5">
    <source>
        <dbReference type="Pfam" id="PF04935"/>
    </source>
</evidence>
<dbReference type="PANTHER" id="PTHR14369">
    <property type="entry name" value="SURFEIT LOCUS PROTEIN 6"/>
    <property type="match status" value="1"/>
</dbReference>
<keyword evidence="7" id="KW-1185">Reference proteome</keyword>
<keyword evidence="3" id="KW-0539">Nucleus</keyword>
<feature type="domain" description="Ribosomal RNA-processing protein 14/surfeit locus protein 6 C-terminal" evidence="5">
    <location>
        <begin position="113"/>
        <end position="237"/>
    </location>
</feature>
<dbReference type="InterPro" id="IPR007019">
    <property type="entry name" value="SURF6"/>
</dbReference>
<feature type="region of interest" description="Disordered" evidence="4">
    <location>
        <begin position="82"/>
        <end position="137"/>
    </location>
</feature>
<dbReference type="GO" id="GO:0042274">
    <property type="term" value="P:ribosomal small subunit biogenesis"/>
    <property type="evidence" value="ECO:0007669"/>
    <property type="project" value="TreeGrafter"/>
</dbReference>
<dbReference type="GO" id="GO:0005730">
    <property type="term" value="C:nucleolus"/>
    <property type="evidence" value="ECO:0007669"/>
    <property type="project" value="TreeGrafter"/>
</dbReference>
<organism evidence="6 7">
    <name type="scientific">Cyanidiococcus yangmingshanensis</name>
    <dbReference type="NCBI Taxonomy" id="2690220"/>
    <lineage>
        <taxon>Eukaryota</taxon>
        <taxon>Rhodophyta</taxon>
        <taxon>Bangiophyceae</taxon>
        <taxon>Cyanidiales</taxon>
        <taxon>Cyanidiaceae</taxon>
        <taxon>Cyanidiococcus</taxon>
    </lineage>
</organism>
<gene>
    <name evidence="6" type="ORF">F1559_004089</name>
</gene>
<dbReference type="GO" id="GO:0003723">
    <property type="term" value="F:RNA binding"/>
    <property type="evidence" value="ECO:0007669"/>
    <property type="project" value="TreeGrafter"/>
</dbReference>
<reference evidence="6 7" key="1">
    <citation type="journal article" date="2020" name="J. Phycol.">
        <title>Comparative genome analysis reveals Cyanidiococcus gen. nov., a new extremophilic red algal genus sister to Cyanidioschyzon (Cyanidioschyzonaceae, Rhodophyta).</title>
        <authorList>
            <person name="Liu S.-L."/>
            <person name="Chiang Y.-R."/>
            <person name="Yoon H.S."/>
            <person name="Fu H.-Y."/>
        </authorList>
    </citation>
    <scope>NUCLEOTIDE SEQUENCE [LARGE SCALE GENOMIC DNA]</scope>
    <source>
        <strain evidence="6 7">THAL066</strain>
    </source>
</reference>
<feature type="compositionally biased region" description="Basic and acidic residues" evidence="4">
    <location>
        <begin position="121"/>
        <end position="137"/>
    </location>
</feature>
<dbReference type="GO" id="GO:0042273">
    <property type="term" value="P:ribosomal large subunit biogenesis"/>
    <property type="evidence" value="ECO:0007669"/>
    <property type="project" value="TreeGrafter"/>
</dbReference>
<dbReference type="Pfam" id="PF04935">
    <property type="entry name" value="SURF6"/>
    <property type="match status" value="1"/>
</dbReference>
<dbReference type="PANTHER" id="PTHR14369:SF0">
    <property type="entry name" value="SURFEIT LOCUS PROTEIN 6"/>
    <property type="match status" value="1"/>
</dbReference>
<evidence type="ECO:0000256" key="1">
    <source>
        <dbReference type="ARBA" id="ARBA00004123"/>
    </source>
</evidence>
<proteinExistence type="inferred from homology"/>
<dbReference type="AlphaFoldDB" id="A0A7J7IG63"/>
<name>A0A7J7IG63_9RHOD</name>
<comment type="similarity">
    <text evidence="2">Belongs to the SURF6 family.</text>
</comment>
<evidence type="ECO:0000313" key="6">
    <source>
        <dbReference type="EMBL" id="KAF6002063.1"/>
    </source>
</evidence>
<evidence type="ECO:0000256" key="2">
    <source>
        <dbReference type="ARBA" id="ARBA00005904"/>
    </source>
</evidence>
<dbReference type="OrthoDB" id="444809at2759"/>
<dbReference type="Proteomes" id="UP000530660">
    <property type="component" value="Unassembled WGS sequence"/>
</dbReference>
<comment type="subcellular location">
    <subcellularLocation>
        <location evidence="1">Nucleus</location>
    </subcellularLocation>
</comment>
<dbReference type="EMBL" id="VWRR01000012">
    <property type="protein sequence ID" value="KAF6002063.1"/>
    <property type="molecule type" value="Genomic_DNA"/>
</dbReference>